<dbReference type="EMBL" id="BAAAWD010000016">
    <property type="protein sequence ID" value="GAA3027156.1"/>
    <property type="molecule type" value="Genomic_DNA"/>
</dbReference>
<feature type="transmembrane region" description="Helical" evidence="1">
    <location>
        <begin position="127"/>
        <end position="145"/>
    </location>
</feature>
<comment type="caution">
    <text evidence="2">The sequence shown here is derived from an EMBL/GenBank/DDBJ whole genome shotgun (WGS) entry which is preliminary data.</text>
</comment>
<dbReference type="Proteomes" id="UP001499930">
    <property type="component" value="Unassembled WGS sequence"/>
</dbReference>
<reference evidence="3" key="1">
    <citation type="journal article" date="2019" name="Int. J. Syst. Evol. Microbiol.">
        <title>The Global Catalogue of Microorganisms (GCM) 10K type strain sequencing project: providing services to taxonomists for standard genome sequencing and annotation.</title>
        <authorList>
            <consortium name="The Broad Institute Genomics Platform"/>
            <consortium name="The Broad Institute Genome Sequencing Center for Infectious Disease"/>
            <person name="Wu L."/>
            <person name="Ma J."/>
        </authorList>
    </citation>
    <scope>NUCLEOTIDE SEQUENCE [LARGE SCALE GENOMIC DNA]</scope>
    <source>
        <strain evidence="3">JCM 3106</strain>
    </source>
</reference>
<sequence length="181" mass="19283">MIEAALLQTLMRRVDPHRQELIVERSCDPPPRRNPLTPRAGRPGFFHARARAPELPQERPMNSNSELTGEPALWASLAASGVQLAAAFFLPWSDAHVAVVNALILALAGVWVALATKSIDNGGSIKAAILGAVQAALSLAITFGWEARPEQTGAIMTFVGLGVAVFIRQTSKPKNAFSLAA</sequence>
<keyword evidence="1" id="KW-1133">Transmembrane helix</keyword>
<evidence type="ECO:0000313" key="3">
    <source>
        <dbReference type="Proteomes" id="UP001499930"/>
    </source>
</evidence>
<keyword evidence="1" id="KW-0812">Transmembrane</keyword>
<accession>A0ABP6L0I0</accession>
<feature type="transmembrane region" description="Helical" evidence="1">
    <location>
        <begin position="96"/>
        <end position="115"/>
    </location>
</feature>
<gene>
    <name evidence="2" type="ORF">GCM10017559_61490</name>
</gene>
<feature type="transmembrane region" description="Helical" evidence="1">
    <location>
        <begin position="151"/>
        <end position="167"/>
    </location>
</feature>
<evidence type="ECO:0008006" key="4">
    <source>
        <dbReference type="Google" id="ProtNLM"/>
    </source>
</evidence>
<organism evidence="2 3">
    <name type="scientific">Streptosporangium longisporum</name>
    <dbReference type="NCBI Taxonomy" id="46187"/>
    <lineage>
        <taxon>Bacteria</taxon>
        <taxon>Bacillati</taxon>
        <taxon>Actinomycetota</taxon>
        <taxon>Actinomycetes</taxon>
        <taxon>Streptosporangiales</taxon>
        <taxon>Streptosporangiaceae</taxon>
        <taxon>Streptosporangium</taxon>
    </lineage>
</organism>
<name>A0ABP6L0I0_9ACTN</name>
<keyword evidence="3" id="KW-1185">Reference proteome</keyword>
<protein>
    <recommendedName>
        <fullName evidence="4">EamA domain-containing protein</fullName>
    </recommendedName>
</protein>
<proteinExistence type="predicted"/>
<keyword evidence="1" id="KW-0472">Membrane</keyword>
<evidence type="ECO:0000313" key="2">
    <source>
        <dbReference type="EMBL" id="GAA3027156.1"/>
    </source>
</evidence>
<evidence type="ECO:0000256" key="1">
    <source>
        <dbReference type="SAM" id="Phobius"/>
    </source>
</evidence>